<feature type="region of interest" description="Disordered" evidence="1">
    <location>
        <begin position="45"/>
        <end position="98"/>
    </location>
</feature>
<evidence type="ECO:0000313" key="2">
    <source>
        <dbReference type="EMBL" id="GFB19387.1"/>
    </source>
</evidence>
<sequence length="139" mass="15614">MVEENLHIRFSESTHNVVGSGPNWLFDIDALSRTMNYEPIVVGTQSNGFTDLKNSHDDGSKPTSDDEYKVDKDPRKESKCKDQEKEDNVNSTNNVNNVGNVNTFWSTAMAKTINGEAQLHAKVDGKKIIVTEWSVKRDL</sequence>
<name>A0A699L6I7_TANCI</name>
<dbReference type="AlphaFoldDB" id="A0A699L6I7"/>
<feature type="compositionally biased region" description="Basic and acidic residues" evidence="1">
    <location>
        <begin position="53"/>
        <end position="88"/>
    </location>
</feature>
<protein>
    <submittedName>
        <fullName evidence="2">Uncharacterized protein</fullName>
    </submittedName>
</protein>
<feature type="compositionally biased region" description="Low complexity" evidence="1">
    <location>
        <begin position="89"/>
        <end position="98"/>
    </location>
</feature>
<gene>
    <name evidence="2" type="ORF">Tci_691358</name>
</gene>
<accession>A0A699L6I7</accession>
<reference evidence="2" key="1">
    <citation type="journal article" date="2019" name="Sci. Rep.">
        <title>Draft genome of Tanacetum cinerariifolium, the natural source of mosquito coil.</title>
        <authorList>
            <person name="Yamashiro T."/>
            <person name="Shiraishi A."/>
            <person name="Satake H."/>
            <person name="Nakayama K."/>
        </authorList>
    </citation>
    <scope>NUCLEOTIDE SEQUENCE</scope>
</reference>
<proteinExistence type="predicted"/>
<evidence type="ECO:0000256" key="1">
    <source>
        <dbReference type="SAM" id="MobiDB-lite"/>
    </source>
</evidence>
<dbReference type="EMBL" id="BKCJ010572463">
    <property type="protein sequence ID" value="GFB19387.1"/>
    <property type="molecule type" value="Genomic_DNA"/>
</dbReference>
<comment type="caution">
    <text evidence="2">The sequence shown here is derived from an EMBL/GenBank/DDBJ whole genome shotgun (WGS) entry which is preliminary data.</text>
</comment>
<organism evidence="2">
    <name type="scientific">Tanacetum cinerariifolium</name>
    <name type="common">Dalmatian daisy</name>
    <name type="synonym">Chrysanthemum cinerariifolium</name>
    <dbReference type="NCBI Taxonomy" id="118510"/>
    <lineage>
        <taxon>Eukaryota</taxon>
        <taxon>Viridiplantae</taxon>
        <taxon>Streptophyta</taxon>
        <taxon>Embryophyta</taxon>
        <taxon>Tracheophyta</taxon>
        <taxon>Spermatophyta</taxon>
        <taxon>Magnoliopsida</taxon>
        <taxon>eudicotyledons</taxon>
        <taxon>Gunneridae</taxon>
        <taxon>Pentapetalae</taxon>
        <taxon>asterids</taxon>
        <taxon>campanulids</taxon>
        <taxon>Asterales</taxon>
        <taxon>Asteraceae</taxon>
        <taxon>Asteroideae</taxon>
        <taxon>Anthemideae</taxon>
        <taxon>Anthemidinae</taxon>
        <taxon>Tanacetum</taxon>
    </lineage>
</organism>